<evidence type="ECO:0000313" key="5">
    <source>
        <dbReference type="Proteomes" id="UP001479436"/>
    </source>
</evidence>
<dbReference type="InterPro" id="IPR018247">
    <property type="entry name" value="EF_Hand_1_Ca_BS"/>
</dbReference>
<feature type="coiled-coil region" evidence="2">
    <location>
        <begin position="157"/>
        <end position="184"/>
    </location>
</feature>
<dbReference type="PROSITE" id="PS50222">
    <property type="entry name" value="EF_HAND_2"/>
    <property type="match status" value="1"/>
</dbReference>
<evidence type="ECO:0000256" key="2">
    <source>
        <dbReference type="SAM" id="Coils"/>
    </source>
</evidence>
<dbReference type="Gene3D" id="1.10.238.10">
    <property type="entry name" value="EF-hand"/>
    <property type="match status" value="1"/>
</dbReference>
<keyword evidence="5" id="KW-1185">Reference proteome</keyword>
<dbReference type="PROSITE" id="PS00018">
    <property type="entry name" value="EF_HAND_1"/>
    <property type="match status" value="1"/>
</dbReference>
<dbReference type="EMBL" id="JASJQH010007339">
    <property type="protein sequence ID" value="KAK9710502.1"/>
    <property type="molecule type" value="Genomic_DNA"/>
</dbReference>
<evidence type="ECO:0000256" key="1">
    <source>
        <dbReference type="ARBA" id="ARBA00022837"/>
    </source>
</evidence>
<gene>
    <name evidence="4" type="ORF">K7432_008396</name>
</gene>
<evidence type="ECO:0000313" key="4">
    <source>
        <dbReference type="EMBL" id="KAK9710502.1"/>
    </source>
</evidence>
<dbReference type="SUPFAM" id="SSF47473">
    <property type="entry name" value="EF-hand"/>
    <property type="match status" value="1"/>
</dbReference>
<accession>A0ABR2VZ15</accession>
<sequence>MVDGYTEEELSELYDSLQIGENVESEEFWENKYVDTFGDRDLLITILNNAGVQLPEETILCPKSWKNFFLERYALLKGVKPMEETGTNAVFGQIQELLKKFQLEQDMDILVEACVKVFSVLDFYPGNAGCYHLLGFICYLLNSLNEALTLLQIGKSIDETYEPIDELQREINKLLDEIEGDEGEQPLLEGTDLSNPFKAVLEELFDTFDEDKDGALNMEEMDQFVFKTNGLHPPPPFFEQLCQMFNSNQYGLTVQGFFEFFLQQTLDDPLETRSDLEKHGYDPKTFVRI</sequence>
<protein>
    <recommendedName>
        <fullName evidence="3">EF-hand domain-containing protein</fullName>
    </recommendedName>
</protein>
<comment type="caution">
    <text evidence="4">The sequence shown here is derived from an EMBL/GenBank/DDBJ whole genome shotgun (WGS) entry which is preliminary data.</text>
</comment>
<proteinExistence type="predicted"/>
<keyword evidence="1" id="KW-0106">Calcium</keyword>
<dbReference type="Proteomes" id="UP001479436">
    <property type="component" value="Unassembled WGS sequence"/>
</dbReference>
<dbReference type="InterPro" id="IPR002048">
    <property type="entry name" value="EF_hand_dom"/>
</dbReference>
<keyword evidence="2" id="KW-0175">Coiled coil</keyword>
<feature type="domain" description="EF-hand" evidence="3">
    <location>
        <begin position="196"/>
        <end position="231"/>
    </location>
</feature>
<name>A0ABR2VZ15_9FUNG</name>
<evidence type="ECO:0000259" key="3">
    <source>
        <dbReference type="PROSITE" id="PS50222"/>
    </source>
</evidence>
<dbReference type="InterPro" id="IPR011992">
    <property type="entry name" value="EF-hand-dom_pair"/>
</dbReference>
<reference evidence="4 5" key="1">
    <citation type="submission" date="2023-04" db="EMBL/GenBank/DDBJ databases">
        <title>Genome of Basidiobolus ranarum AG-B5.</title>
        <authorList>
            <person name="Stajich J.E."/>
            <person name="Carter-House D."/>
            <person name="Gryganskyi A."/>
        </authorList>
    </citation>
    <scope>NUCLEOTIDE SEQUENCE [LARGE SCALE GENOMIC DNA]</scope>
    <source>
        <strain evidence="4 5">AG-B5</strain>
    </source>
</reference>
<organism evidence="4 5">
    <name type="scientific">Basidiobolus ranarum</name>
    <dbReference type="NCBI Taxonomy" id="34480"/>
    <lineage>
        <taxon>Eukaryota</taxon>
        <taxon>Fungi</taxon>
        <taxon>Fungi incertae sedis</taxon>
        <taxon>Zoopagomycota</taxon>
        <taxon>Entomophthoromycotina</taxon>
        <taxon>Basidiobolomycetes</taxon>
        <taxon>Basidiobolales</taxon>
        <taxon>Basidiobolaceae</taxon>
        <taxon>Basidiobolus</taxon>
    </lineage>
</organism>